<name>F8NL64_SERL9</name>
<dbReference type="KEGG" id="sla:SERLADRAFT_381091"/>
<dbReference type="AlphaFoldDB" id="F8NL64"/>
<proteinExistence type="predicted"/>
<protein>
    <submittedName>
        <fullName evidence="2">Uncharacterized protein</fullName>
    </submittedName>
</protein>
<dbReference type="GeneID" id="18810921"/>
<organism>
    <name type="scientific">Serpula lacrymans var. lacrymans (strain S7.9)</name>
    <name type="common">Dry rot fungus</name>
    <dbReference type="NCBI Taxonomy" id="578457"/>
    <lineage>
        <taxon>Eukaryota</taxon>
        <taxon>Fungi</taxon>
        <taxon>Dikarya</taxon>
        <taxon>Basidiomycota</taxon>
        <taxon>Agaricomycotina</taxon>
        <taxon>Agaricomycetes</taxon>
        <taxon>Agaricomycetidae</taxon>
        <taxon>Boletales</taxon>
        <taxon>Coniophorineae</taxon>
        <taxon>Serpulaceae</taxon>
        <taxon>Serpula</taxon>
    </lineage>
</organism>
<accession>F8NL64</accession>
<feature type="region of interest" description="Disordered" evidence="1">
    <location>
        <begin position="15"/>
        <end position="59"/>
    </location>
</feature>
<reference evidence="2" key="1">
    <citation type="submission" date="2011-04" db="EMBL/GenBank/DDBJ databases">
        <title>Evolution of plant cell wall degrading machinery underlies the functional diversity of forest fungi.</title>
        <authorList>
            <consortium name="US DOE Joint Genome Institute (JGI-PGF)"/>
            <person name="Eastwood D.C."/>
            <person name="Floudas D."/>
            <person name="Binder M."/>
            <person name="Majcherczyk A."/>
            <person name="Schneider P."/>
            <person name="Aerts A."/>
            <person name="Asiegbu F.O."/>
            <person name="Baker S.E."/>
            <person name="Barry K."/>
            <person name="Bendiksby M."/>
            <person name="Blumentritt M."/>
            <person name="Coutinho P.M."/>
            <person name="Cullen D."/>
            <person name="Cullen D."/>
            <person name="Gathman A."/>
            <person name="Goodell B."/>
            <person name="Henrissat B."/>
            <person name="Ihrmark K."/>
            <person name="Kauserud H."/>
            <person name="Kohler A."/>
            <person name="LaButti K."/>
            <person name="Lapidus A."/>
            <person name="Lavin J.L."/>
            <person name="Lee Y.-H."/>
            <person name="Lindquist E."/>
            <person name="Lilly W."/>
            <person name="Lucas S."/>
            <person name="Morin E."/>
            <person name="Murat C."/>
            <person name="Oguiza J.A."/>
            <person name="Park J."/>
            <person name="Pisabarro A.G."/>
            <person name="Riley R."/>
            <person name="Rosling A."/>
            <person name="Salamov A."/>
            <person name="Schmidt O."/>
            <person name="Schmutz J."/>
            <person name="Skrede I."/>
            <person name="Stenlid J."/>
            <person name="Wiebenga A."/>
            <person name="Xie X."/>
            <person name="Kues U."/>
            <person name="Hibbett D.S."/>
            <person name="Hoffmeister D."/>
            <person name="Hogberg N."/>
            <person name="Martin F."/>
            <person name="Grigoriev I.V."/>
            <person name="Watkinson S.C."/>
        </authorList>
    </citation>
    <scope>NUCLEOTIDE SEQUENCE</scope>
    <source>
        <strain evidence="2">S7.9</strain>
    </source>
</reference>
<gene>
    <name evidence="2" type="ORF">SERLADRAFT_381091</name>
</gene>
<dbReference type="HOGENOM" id="CLU_2962337_0_0_1"/>
<sequence>MPRSLRFPFQWRLAEPPMEGGTSLQTPFAQPVKFGTGSPIKENQNPVNPVLLSCESTNG</sequence>
<evidence type="ECO:0000256" key="1">
    <source>
        <dbReference type="SAM" id="MobiDB-lite"/>
    </source>
</evidence>
<evidence type="ECO:0000313" key="2">
    <source>
        <dbReference type="EMBL" id="EGO28880.1"/>
    </source>
</evidence>
<dbReference type="RefSeq" id="XP_007315079.1">
    <property type="nucleotide sequence ID" value="XM_007315017.1"/>
</dbReference>
<dbReference type="Proteomes" id="UP000008064">
    <property type="component" value="Unassembled WGS sequence"/>
</dbReference>
<dbReference type="EMBL" id="GL945430">
    <property type="protein sequence ID" value="EGO28880.1"/>
    <property type="molecule type" value="Genomic_DNA"/>
</dbReference>